<dbReference type="Proteomes" id="UP000566819">
    <property type="component" value="Unassembled WGS sequence"/>
</dbReference>
<dbReference type="InterPro" id="IPR036514">
    <property type="entry name" value="SGNH_hydro_sf"/>
</dbReference>
<evidence type="ECO:0000259" key="2">
    <source>
        <dbReference type="Pfam" id="PF13472"/>
    </source>
</evidence>
<dbReference type="GO" id="GO:0006629">
    <property type="term" value="P:lipid metabolic process"/>
    <property type="evidence" value="ECO:0007669"/>
    <property type="project" value="TreeGrafter"/>
</dbReference>
<evidence type="ECO:0000313" key="4">
    <source>
        <dbReference type="Proteomes" id="UP000566819"/>
    </source>
</evidence>
<dbReference type="PANTHER" id="PTHR37981">
    <property type="entry name" value="LIPASE 2"/>
    <property type="match status" value="1"/>
</dbReference>
<feature type="domain" description="SGNH hydrolase-type esterase" evidence="2">
    <location>
        <begin position="33"/>
        <end position="241"/>
    </location>
</feature>
<dbReference type="PANTHER" id="PTHR37981:SF1">
    <property type="entry name" value="SGNH HYDROLASE-TYPE ESTERASE DOMAIN-CONTAINING PROTEIN"/>
    <property type="match status" value="1"/>
</dbReference>
<organism evidence="3 4">
    <name type="scientific">Cudoniella acicularis</name>
    <dbReference type="NCBI Taxonomy" id="354080"/>
    <lineage>
        <taxon>Eukaryota</taxon>
        <taxon>Fungi</taxon>
        <taxon>Dikarya</taxon>
        <taxon>Ascomycota</taxon>
        <taxon>Pezizomycotina</taxon>
        <taxon>Leotiomycetes</taxon>
        <taxon>Helotiales</taxon>
        <taxon>Tricladiaceae</taxon>
        <taxon>Cudoniella</taxon>
    </lineage>
</organism>
<protein>
    <recommendedName>
        <fullName evidence="2">SGNH hydrolase-type esterase domain-containing protein</fullName>
    </recommendedName>
</protein>
<keyword evidence="1" id="KW-0732">Signal</keyword>
<dbReference type="EMBL" id="JAAMPI010000540">
    <property type="protein sequence ID" value="KAF4630539.1"/>
    <property type="molecule type" value="Genomic_DNA"/>
</dbReference>
<name>A0A8H4W4E2_9HELO</name>
<sequence length="554" mass="58597">MPSKFRVSLPMLIIGLIFSPSVHAFFPTQIHGLGDSYAAGLGAGTLLDSDFKEKPEFGCLQFDGGYVHRLLAAAFPGQNTDDANRTVNLGCSGAKTQDVINDQIPNIGGADLITLQIGGNDVGFADILGNCVMNSCFPGACGTTDCDSALAAGTDIVSNQIQGKLLSTYQALQQKMTSDAHVLVIGYTQFWNAATDQCDNADWGVLRSNLMTKARRQAMNTLSISMNQKIEAAVNQLNDPRFTFINPDPFFEGHRFCEDGITEPQQQGQNRPDLFIHEWYTPQGQFDGTVLNGTLNGPWNTLENSILGEAASGGNSTPLSGAFPQQMLDSGVTIQKAGGLPPKLAGYFKVFHPTQAGHDAILQAIKSTVNVIPNQAGTNMHPNTTCILVRADGPNPVLNFACEDIHGAINLPDQGAENSTATISLIPTSTGLSPFGQSLLTPTAFATVSWPRFFGDVFLNEDNCLVDAGFNSIGTQCVTTTISNPAAVTNPAFTGGDSSLPTFTSLHLGPGIVIPPTPISLAPPPATTTADCCPQACFAGLQLIDKSQCSCCPF</sequence>
<proteinExistence type="predicted"/>
<dbReference type="GO" id="GO:0016788">
    <property type="term" value="F:hydrolase activity, acting on ester bonds"/>
    <property type="evidence" value="ECO:0007669"/>
    <property type="project" value="InterPro"/>
</dbReference>
<dbReference type="Gene3D" id="3.40.50.1110">
    <property type="entry name" value="SGNH hydrolase"/>
    <property type="match status" value="1"/>
</dbReference>
<gene>
    <name evidence="3" type="ORF">G7Y89_g7608</name>
</gene>
<reference evidence="3 4" key="1">
    <citation type="submission" date="2020-03" db="EMBL/GenBank/DDBJ databases">
        <title>Draft Genome Sequence of Cudoniella acicularis.</title>
        <authorList>
            <person name="Buettner E."/>
            <person name="Kellner H."/>
        </authorList>
    </citation>
    <scope>NUCLEOTIDE SEQUENCE [LARGE SCALE GENOMIC DNA]</scope>
    <source>
        <strain evidence="3 4">DSM 108380</strain>
    </source>
</reference>
<dbReference type="CDD" id="cd01823">
    <property type="entry name" value="SEST_like"/>
    <property type="match status" value="1"/>
</dbReference>
<dbReference type="Pfam" id="PF13472">
    <property type="entry name" value="Lipase_GDSL_2"/>
    <property type="match status" value="1"/>
</dbReference>
<feature type="signal peptide" evidence="1">
    <location>
        <begin position="1"/>
        <end position="24"/>
    </location>
</feature>
<dbReference type="InterPro" id="IPR013830">
    <property type="entry name" value="SGNH_hydro"/>
</dbReference>
<accession>A0A8H4W4E2</accession>
<dbReference type="InterPro" id="IPR037460">
    <property type="entry name" value="SEST-like"/>
</dbReference>
<dbReference type="OrthoDB" id="21678at2759"/>
<evidence type="ECO:0000313" key="3">
    <source>
        <dbReference type="EMBL" id="KAF4630539.1"/>
    </source>
</evidence>
<evidence type="ECO:0000256" key="1">
    <source>
        <dbReference type="SAM" id="SignalP"/>
    </source>
</evidence>
<feature type="chain" id="PRO_5034302935" description="SGNH hydrolase-type esterase domain-containing protein" evidence="1">
    <location>
        <begin position="25"/>
        <end position="554"/>
    </location>
</feature>
<keyword evidence="4" id="KW-1185">Reference proteome</keyword>
<dbReference type="SUPFAM" id="SSF52266">
    <property type="entry name" value="SGNH hydrolase"/>
    <property type="match status" value="1"/>
</dbReference>
<dbReference type="AlphaFoldDB" id="A0A8H4W4E2"/>
<comment type="caution">
    <text evidence="3">The sequence shown here is derived from an EMBL/GenBank/DDBJ whole genome shotgun (WGS) entry which is preliminary data.</text>
</comment>